<dbReference type="InterPro" id="IPR050095">
    <property type="entry name" value="ECF_ABC_transporter_ATP-bd"/>
</dbReference>
<evidence type="ECO:0000256" key="3">
    <source>
        <dbReference type="ARBA" id="ARBA00022448"/>
    </source>
</evidence>
<dbReference type="RefSeq" id="WP_135388837.1">
    <property type="nucleotide sequence ID" value="NZ_PGGK01000002.1"/>
</dbReference>
<proteinExistence type="inferred from homology"/>
<dbReference type="SUPFAM" id="SSF52540">
    <property type="entry name" value="P-loop containing nucleoside triphosphate hydrolases"/>
    <property type="match status" value="1"/>
</dbReference>
<feature type="domain" description="ABC transporter" evidence="10">
    <location>
        <begin position="3"/>
        <end position="238"/>
    </location>
</feature>
<organism evidence="11 12">
    <name type="scientific">Methanolobus halotolerans</name>
    <dbReference type="NCBI Taxonomy" id="2052935"/>
    <lineage>
        <taxon>Archaea</taxon>
        <taxon>Methanobacteriati</taxon>
        <taxon>Methanobacteriota</taxon>
        <taxon>Stenosarchaea group</taxon>
        <taxon>Methanomicrobia</taxon>
        <taxon>Methanosarcinales</taxon>
        <taxon>Methanosarcinaceae</taxon>
        <taxon>Methanolobus</taxon>
    </lineage>
</organism>
<keyword evidence="4" id="KW-1003">Cell membrane</keyword>
<dbReference type="PROSITE" id="PS00211">
    <property type="entry name" value="ABC_TRANSPORTER_1"/>
    <property type="match status" value="1"/>
</dbReference>
<dbReference type="PANTHER" id="PTHR43553">
    <property type="entry name" value="HEAVY METAL TRANSPORTER"/>
    <property type="match status" value="1"/>
</dbReference>
<dbReference type="GO" id="GO:0016887">
    <property type="term" value="F:ATP hydrolysis activity"/>
    <property type="evidence" value="ECO:0007669"/>
    <property type="project" value="InterPro"/>
</dbReference>
<comment type="function">
    <text evidence="9">Probably part of an ABC transporter complex. Responsible for energy coupling to the transport system.</text>
</comment>
<keyword evidence="5" id="KW-0547">Nucleotide-binding</keyword>
<dbReference type="GO" id="GO:0042626">
    <property type="term" value="F:ATPase-coupled transmembrane transporter activity"/>
    <property type="evidence" value="ECO:0007669"/>
    <property type="project" value="TreeGrafter"/>
</dbReference>
<evidence type="ECO:0000313" key="11">
    <source>
        <dbReference type="EMBL" id="TGC11133.1"/>
    </source>
</evidence>
<dbReference type="Pfam" id="PF00005">
    <property type="entry name" value="ABC_tran"/>
    <property type="match status" value="1"/>
</dbReference>
<keyword evidence="6 11" id="KW-0067">ATP-binding</keyword>
<dbReference type="PANTHER" id="PTHR43553:SF24">
    <property type="entry name" value="ENERGY-COUPLING FACTOR TRANSPORTER ATP-BINDING PROTEIN ECFA1"/>
    <property type="match status" value="1"/>
</dbReference>
<reference evidence="11 12" key="1">
    <citation type="submission" date="2017-11" db="EMBL/GenBank/DDBJ databases">
        <title>Isolation and Characterization of Methanogenic Archaea from Saline Meromictic Lake at Siberia.</title>
        <authorList>
            <person name="Shen Y."/>
            <person name="Huang H.-H."/>
            <person name="Lai M.-C."/>
            <person name="Chen S.-C."/>
        </authorList>
    </citation>
    <scope>NUCLEOTIDE SEQUENCE [LARGE SCALE GENOMIC DNA]</scope>
    <source>
        <strain evidence="11 12">SY-01</strain>
    </source>
</reference>
<dbReference type="InterPro" id="IPR017871">
    <property type="entry name" value="ABC_transporter-like_CS"/>
</dbReference>
<dbReference type="InterPro" id="IPR003439">
    <property type="entry name" value="ABC_transporter-like_ATP-bd"/>
</dbReference>
<evidence type="ECO:0000256" key="4">
    <source>
        <dbReference type="ARBA" id="ARBA00022475"/>
    </source>
</evidence>
<dbReference type="EMBL" id="PGGK01000002">
    <property type="protein sequence ID" value="TGC11133.1"/>
    <property type="molecule type" value="Genomic_DNA"/>
</dbReference>
<dbReference type="Gene3D" id="3.40.50.300">
    <property type="entry name" value="P-loop containing nucleotide triphosphate hydrolases"/>
    <property type="match status" value="1"/>
</dbReference>
<dbReference type="InterPro" id="IPR015856">
    <property type="entry name" value="ABC_transpr_CbiO/EcfA_su"/>
</dbReference>
<evidence type="ECO:0000256" key="8">
    <source>
        <dbReference type="ARBA" id="ARBA00023136"/>
    </source>
</evidence>
<dbReference type="Proteomes" id="UP000297295">
    <property type="component" value="Unassembled WGS sequence"/>
</dbReference>
<evidence type="ECO:0000259" key="10">
    <source>
        <dbReference type="PROSITE" id="PS50893"/>
    </source>
</evidence>
<sequence length="274" mass="30348">MPIDVKGVSFSYNTGTTLEKVALENINLSIGKGEFILIGGEIGSGKSTLIRHFNGLLKPSTGQVIVDGMPAHEKHVKTKVGILFQFPQNQLFAKTVYEDVAFGPSNFGIKGKQLDKRVIHALQLAGVREELYDRSPFTLSGGEMRLVAIAGVLAMQPDYLLLDEPLSGLDPENKNSLLLLLKTLHSQGISVVIVSHRIADMLFLADRVFLMQDGRVSFKGKPDDYIYSTSSPLPDITSLMKDLRQKGIDVRDDVFSIEDAFDEITRVQKERMVR</sequence>
<evidence type="ECO:0000313" key="12">
    <source>
        <dbReference type="Proteomes" id="UP000297295"/>
    </source>
</evidence>
<evidence type="ECO:0000256" key="9">
    <source>
        <dbReference type="ARBA" id="ARBA00025157"/>
    </source>
</evidence>
<dbReference type="FunFam" id="3.40.50.300:FF:000224">
    <property type="entry name" value="Energy-coupling factor transporter ATP-binding protein EcfA"/>
    <property type="match status" value="1"/>
</dbReference>
<comment type="similarity">
    <text evidence="2">Belongs to the ABC transporter superfamily.</text>
</comment>
<dbReference type="GO" id="GO:0043190">
    <property type="term" value="C:ATP-binding cassette (ABC) transporter complex"/>
    <property type="evidence" value="ECO:0007669"/>
    <property type="project" value="TreeGrafter"/>
</dbReference>
<dbReference type="OrthoDB" id="35850at2157"/>
<name>A0A4E0PZS0_9EURY</name>
<dbReference type="AlphaFoldDB" id="A0A4E0PZS0"/>
<dbReference type="SMART" id="SM00382">
    <property type="entry name" value="AAA"/>
    <property type="match status" value="1"/>
</dbReference>
<evidence type="ECO:0000256" key="7">
    <source>
        <dbReference type="ARBA" id="ARBA00022967"/>
    </source>
</evidence>
<dbReference type="PROSITE" id="PS50893">
    <property type="entry name" value="ABC_TRANSPORTER_2"/>
    <property type="match status" value="1"/>
</dbReference>
<dbReference type="GO" id="GO:0005524">
    <property type="term" value="F:ATP binding"/>
    <property type="evidence" value="ECO:0007669"/>
    <property type="project" value="UniProtKB-KW"/>
</dbReference>
<comment type="caution">
    <text evidence="11">The sequence shown here is derived from an EMBL/GenBank/DDBJ whole genome shotgun (WGS) entry which is preliminary data.</text>
</comment>
<accession>A0A4E0PZS0</accession>
<dbReference type="InterPro" id="IPR027417">
    <property type="entry name" value="P-loop_NTPase"/>
</dbReference>
<evidence type="ECO:0000256" key="6">
    <source>
        <dbReference type="ARBA" id="ARBA00022840"/>
    </source>
</evidence>
<evidence type="ECO:0000256" key="1">
    <source>
        <dbReference type="ARBA" id="ARBA00004202"/>
    </source>
</evidence>
<keyword evidence="7" id="KW-1278">Translocase</keyword>
<dbReference type="InterPro" id="IPR003593">
    <property type="entry name" value="AAA+_ATPase"/>
</dbReference>
<keyword evidence="3" id="KW-0813">Transport</keyword>
<gene>
    <name evidence="11" type="ORF">CUN85_03050</name>
</gene>
<evidence type="ECO:0000256" key="2">
    <source>
        <dbReference type="ARBA" id="ARBA00005417"/>
    </source>
</evidence>
<keyword evidence="8" id="KW-0472">Membrane</keyword>
<evidence type="ECO:0000256" key="5">
    <source>
        <dbReference type="ARBA" id="ARBA00022741"/>
    </source>
</evidence>
<protein>
    <submittedName>
        <fullName evidence="11">ABC transporter ATP-binding protein</fullName>
    </submittedName>
</protein>
<keyword evidence="12" id="KW-1185">Reference proteome</keyword>
<comment type="subcellular location">
    <subcellularLocation>
        <location evidence="1">Cell membrane</location>
        <topology evidence="1">Peripheral membrane protein</topology>
    </subcellularLocation>
</comment>
<dbReference type="CDD" id="cd03225">
    <property type="entry name" value="ABC_cobalt_CbiO_domain1"/>
    <property type="match status" value="1"/>
</dbReference>